<evidence type="ECO:0000313" key="1">
    <source>
        <dbReference type="EMBL" id="MDA1387006.1"/>
    </source>
</evidence>
<reference evidence="2 4" key="2">
    <citation type="submission" date="2023-07" db="EMBL/GenBank/DDBJ databases">
        <title>Sequencing the genomes of 1000 actinobacteria strains.</title>
        <authorList>
            <person name="Klenk H.-P."/>
        </authorList>
    </citation>
    <scope>NUCLEOTIDE SEQUENCE [LARGE SCALE GENOMIC DNA]</scope>
    <source>
        <strain evidence="2 4">DSM 44724</strain>
    </source>
</reference>
<dbReference type="GO" id="GO:0019748">
    <property type="term" value="P:secondary metabolic process"/>
    <property type="evidence" value="ECO:0007669"/>
    <property type="project" value="InterPro"/>
</dbReference>
<protein>
    <submittedName>
        <fullName evidence="2">Streptomycin 6-kinase</fullName>
        <ecNumber evidence="2">2.7.1.72</ecNumber>
    </submittedName>
</protein>
<proteinExistence type="predicted"/>
<dbReference type="AlphaFoldDB" id="A0A9X3PK64"/>
<organism evidence="1 3">
    <name type="scientific">Glycomyces lechevalierae</name>
    <dbReference type="NCBI Taxonomy" id="256034"/>
    <lineage>
        <taxon>Bacteria</taxon>
        <taxon>Bacillati</taxon>
        <taxon>Actinomycetota</taxon>
        <taxon>Actinomycetes</taxon>
        <taxon>Glycomycetales</taxon>
        <taxon>Glycomycetaceae</taxon>
        <taxon>Glycomyces</taxon>
    </lineage>
</organism>
<keyword evidence="2" id="KW-0808">Transferase</keyword>
<dbReference type="Proteomes" id="UP001145799">
    <property type="component" value="Unassembled WGS sequence"/>
</dbReference>
<dbReference type="SUPFAM" id="SSF56112">
    <property type="entry name" value="Protein kinase-like (PK-like)"/>
    <property type="match status" value="1"/>
</dbReference>
<evidence type="ECO:0000313" key="2">
    <source>
        <dbReference type="EMBL" id="MDR7341520.1"/>
    </source>
</evidence>
<dbReference type="RefSeq" id="WP_270123498.1">
    <property type="nucleotide sequence ID" value="NZ_BAAAOM010000001.1"/>
</dbReference>
<evidence type="ECO:0000313" key="3">
    <source>
        <dbReference type="Proteomes" id="UP001145799"/>
    </source>
</evidence>
<dbReference type="Proteomes" id="UP001183604">
    <property type="component" value="Unassembled WGS sequence"/>
</dbReference>
<dbReference type="InterPro" id="IPR006748">
    <property type="entry name" value="NH2Glyco/OHUrea_AB-resist_kin"/>
</dbReference>
<dbReference type="InterPro" id="IPR011009">
    <property type="entry name" value="Kinase-like_dom_sf"/>
</dbReference>
<evidence type="ECO:0000313" key="4">
    <source>
        <dbReference type="Proteomes" id="UP001183604"/>
    </source>
</evidence>
<dbReference type="GO" id="GO:0050300">
    <property type="term" value="F:aminoglycoside 6-kinase activity"/>
    <property type="evidence" value="ECO:0007669"/>
    <property type="project" value="UniProtKB-EC"/>
</dbReference>
<keyword evidence="4" id="KW-1185">Reference proteome</keyword>
<comment type="caution">
    <text evidence="1">The sequence shown here is derived from an EMBL/GenBank/DDBJ whole genome shotgun (WGS) entry which is preliminary data.</text>
</comment>
<dbReference type="Pfam" id="PF04655">
    <property type="entry name" value="APH_6_hur"/>
    <property type="match status" value="1"/>
</dbReference>
<dbReference type="EC" id="2.7.1.72" evidence="2"/>
<dbReference type="EMBL" id="JAVDYD010000001">
    <property type="protein sequence ID" value="MDR7341520.1"/>
    <property type="molecule type" value="Genomic_DNA"/>
</dbReference>
<gene>
    <name evidence="2" type="ORF">J2S69_005239</name>
    <name evidence="1" type="ORF">O2L01_18555</name>
</gene>
<reference evidence="1" key="1">
    <citation type="submission" date="2022-12" db="EMBL/GenBank/DDBJ databases">
        <title>Gycomyces niveus sp.nov., a novel actinomycete isolated from soil in Shouguang.</title>
        <authorList>
            <person name="Yang X."/>
        </authorList>
    </citation>
    <scope>NUCLEOTIDE SEQUENCE</scope>
    <source>
        <strain evidence="1">DSM 44724</strain>
    </source>
</reference>
<dbReference type="EMBL" id="JAPZVQ010000012">
    <property type="protein sequence ID" value="MDA1387006.1"/>
    <property type="molecule type" value="Genomic_DNA"/>
</dbReference>
<sequence>MPTHTVQPSPTLRSRAEHSGDACRRWLAELPDLVAEFETRWSITVGEPLPDANEGYVARAVREDGTPAVLKLNLPLDHRRNQIDVLERARGHGYARVHAADRERQAILLEALGPSLASLKPAPARLFGVLGAVLAQAWSIPVDEATLWFGERKAGDLAAMIEHHWGAYGKPCSAKVVDLALRYADRRSAAHDPDRCVNAHGDPHAGNALQVQEPRPGAEAGFVFIDPDGGAIEPAYDLGVILRDWDDEIAASRDPLAFTRRLCTLLADATGVDWQAIWEWGFIERVATGLWVLEFGQEWGRDKLAVAERLIGGR</sequence>
<accession>A0A9X3PK64</accession>
<name>A0A9X3PK64_9ACTN</name>